<evidence type="ECO:0000256" key="2">
    <source>
        <dbReference type="SAM" id="SignalP"/>
    </source>
</evidence>
<organism evidence="6">
    <name type="scientific">Candidozyma auris</name>
    <name type="common">Yeast</name>
    <name type="synonym">Candida auris</name>
    <dbReference type="NCBI Taxonomy" id="498019"/>
    <lineage>
        <taxon>Eukaryota</taxon>
        <taxon>Fungi</taxon>
        <taxon>Dikarya</taxon>
        <taxon>Ascomycota</taxon>
        <taxon>Saccharomycotina</taxon>
        <taxon>Pichiomycetes</taxon>
        <taxon>Metschnikowiaceae</taxon>
        <taxon>Candidozyma</taxon>
    </lineage>
</organism>
<reference evidence="6 7" key="1">
    <citation type="journal article" date="2017" name="Clin. Infect. Dis.">
        <title>Simultaneous emergence of multidrug-resistant Candida auris on 3 continents confirmed by whole-genome sequencing and epidemiological analyses.</title>
        <authorList>
            <person name="Lockhart S.R."/>
            <person name="Etienne K.A."/>
            <person name="Vallabhaneni S."/>
            <person name="Farooqi J."/>
            <person name="Chowdhary A."/>
            <person name="Govender N.P."/>
            <person name="Colombo A.L."/>
            <person name="Calvo B."/>
            <person name="Cuomo C.A."/>
            <person name="Desjardins C.A."/>
            <person name="Berkow E.L."/>
            <person name="Castanheira M."/>
            <person name="Magobo R.E."/>
            <person name="Jabeen K."/>
            <person name="Asghar R.J."/>
            <person name="Meis J.F."/>
            <person name="Jackson B."/>
            <person name="Chiller T."/>
            <person name="Litvintseva A.P."/>
        </authorList>
    </citation>
    <scope>NUCLEOTIDE SEQUENCE [LARGE SCALE GENOMIC DNA]</scope>
    <source>
        <strain evidence="6 7">B8441</strain>
    </source>
</reference>
<proteinExistence type="predicted"/>
<evidence type="ECO:0000256" key="1">
    <source>
        <dbReference type="SAM" id="Phobius"/>
    </source>
</evidence>
<accession>A0A2H1A4F9</accession>
<evidence type="ECO:0000313" key="6">
    <source>
        <dbReference type="EMBL" id="PIS58327.1"/>
    </source>
</evidence>
<dbReference type="PANTHER" id="PTHR31685:SF3">
    <property type="entry name" value="INTEGRAL MEMBRANE PROTEIN (AFU_ORTHOLOGUE AFUA_6G12730)"/>
    <property type="match status" value="1"/>
</dbReference>
<dbReference type="VEuPathDB" id="FungiDB:CJI96_0003277"/>
<feature type="chain" id="PRO_5044381266" description="Integral membrane protein" evidence="2">
    <location>
        <begin position="16"/>
        <end position="598"/>
    </location>
</feature>
<keyword evidence="1" id="KW-0812">Transmembrane</keyword>
<dbReference type="VEuPathDB" id="FungiDB:CJI97_000839"/>
<dbReference type="Proteomes" id="UP000230249">
    <property type="component" value="Unassembled WGS sequence"/>
</dbReference>
<feature type="transmembrane region" description="Helical" evidence="1">
    <location>
        <begin position="525"/>
        <end position="542"/>
    </location>
</feature>
<dbReference type="InterPro" id="IPR018827">
    <property type="entry name" value="YTP1_C"/>
</dbReference>
<name>A0A2H1A4F9_CANAR</name>
<feature type="transmembrane region" description="Helical" evidence="1">
    <location>
        <begin position="309"/>
        <end position="330"/>
    </location>
</feature>
<keyword evidence="2" id="KW-0732">Signal</keyword>
<gene>
    <name evidence="6" type="ORF">B9J08_000821</name>
    <name evidence="5" type="ORF">B9J08_02779</name>
</gene>
<dbReference type="VEuPathDB" id="FungiDB:CJJ09_002782"/>
<dbReference type="STRING" id="498019.A0A2H1A4F9"/>
<evidence type="ECO:0000259" key="3">
    <source>
        <dbReference type="Pfam" id="PF10348"/>
    </source>
</evidence>
<evidence type="ECO:0000313" key="7">
    <source>
        <dbReference type="Proteomes" id="UP000230249"/>
    </source>
</evidence>
<feature type="domain" description="Protein YTP1-like C-terminal" evidence="4">
    <location>
        <begin position="290"/>
        <end position="585"/>
    </location>
</feature>
<protein>
    <recommendedName>
        <fullName evidence="8">Integral membrane protein</fullName>
    </recommendedName>
</protein>
<feature type="transmembrane region" description="Helical" evidence="1">
    <location>
        <begin position="125"/>
        <end position="147"/>
    </location>
</feature>
<keyword evidence="1" id="KW-0472">Membrane</keyword>
<dbReference type="AlphaFoldDB" id="A0A2H1A4F9"/>
<feature type="transmembrane region" description="Helical" evidence="1">
    <location>
        <begin position="280"/>
        <end position="303"/>
    </location>
</feature>
<evidence type="ECO:0000259" key="4">
    <source>
        <dbReference type="Pfam" id="PF10355"/>
    </source>
</evidence>
<keyword evidence="1" id="KW-1133">Transmembrane helix</keyword>
<reference evidence="5" key="4">
    <citation type="submission" date="2024-03" db="EMBL/GenBank/DDBJ databases">
        <title>Improved genome assembly of Candida auris strain B8441 and annotation of B11205.</title>
        <authorList>
            <person name="Cauldron N.C."/>
            <person name="Shea T."/>
            <person name="Cuomo C.A."/>
        </authorList>
    </citation>
    <scope>NUCLEOTIDE SEQUENCE</scope>
    <source>
        <strain evidence="5">B8441</strain>
    </source>
</reference>
<evidence type="ECO:0000313" key="5">
    <source>
        <dbReference type="EMBL" id="KAK8441461.1"/>
    </source>
</evidence>
<dbReference type="PANTHER" id="PTHR31685">
    <property type="entry name" value="INTEGRAL MEMBRANE PROTEIN (AFU_ORTHOLOGUE AFUA_6G12730)-RELATED"/>
    <property type="match status" value="1"/>
</dbReference>
<sequence length="598" mass="67013">MRFLSIACLASVAIAMEGHSFGDDHGHENYEHVKELKGSNTTDDPAPTLSPVPHVAHHHHGMPILEMNLKPEERLFWENYSTETYFTTPSNHRAALYLHIALWALPYIFLYPLVLVFWNTKSRLFFPALSVHIGAVCVSIINYWVFAGSIRDDLYPNNAFHPMCAILFVGSIVHWAVALVATAYSSLDIDSHAYFAVDDEGASSDDASSIDSPQLTLRDSHSDSFELDDMTPGENSHLHTSNTSMISKKPNWVTSFVVRFPMFRQVVTAFGRTASVLTAVMNWVSFFYFLIYTGVAVATYAVYGADKTMFNMLAHFIKGGVFFALGLLTLARYCGAFADKGWAWNHRFVPVRKAHRGWFKWQPAGLWSMEFVESSLILFYGSTNIFLEHLANPGGAWSAKDLQHVSIAFIYIGCGLCGVLVEKKLNNYRFQKATEHMALVADSKDVARVAKAMPGFSPNPFPILTIYWTGVLMSKHEQASELSTAIHTQWGNLFVTGCAFRLMTYVLQMVTPVNSKSLTRPSSPMTELVVSFTLMCGGLIFMESCDPVVYTFEYYGYTPMFTLNVSLGVVTLLMSWEMSVFAFKDWLKAKKSSLTTMA</sequence>
<evidence type="ECO:0008006" key="8">
    <source>
        <dbReference type="Google" id="ProtNLM"/>
    </source>
</evidence>
<dbReference type="EMBL" id="PEKT03000002">
    <property type="protein sequence ID" value="KAK8441461.1"/>
    <property type="molecule type" value="Genomic_DNA"/>
</dbReference>
<dbReference type="Pfam" id="PF10355">
    <property type="entry name" value="Ytp1"/>
    <property type="match status" value="1"/>
</dbReference>
<comment type="caution">
    <text evidence="6">The sequence shown here is derived from an EMBL/GenBank/DDBJ whole genome shotgun (WGS) entry which is preliminary data.</text>
</comment>
<accession>A0A510P6M6</accession>
<dbReference type="Pfam" id="PF10348">
    <property type="entry name" value="DUF2427"/>
    <property type="match status" value="1"/>
</dbReference>
<dbReference type="VEuPathDB" id="FungiDB:B9J08_000821"/>
<feature type="transmembrane region" description="Helical" evidence="1">
    <location>
        <begin position="364"/>
        <end position="382"/>
    </location>
</feature>
<dbReference type="OMA" id="NKGWAWN"/>
<feature type="transmembrane region" description="Helical" evidence="1">
    <location>
        <begin position="562"/>
        <end position="583"/>
    </location>
</feature>
<dbReference type="VEuPathDB" id="FungiDB:QG37_02727"/>
<feature type="domain" description="DUF2427" evidence="3">
    <location>
        <begin position="79"/>
        <end position="182"/>
    </location>
</feature>
<dbReference type="VEuPathDB" id="FungiDB:CJJ07_005025"/>
<feature type="transmembrane region" description="Helical" evidence="1">
    <location>
        <begin position="159"/>
        <end position="184"/>
    </location>
</feature>
<reference evidence="6" key="2">
    <citation type="submission" date="2017-11" db="EMBL/GenBank/DDBJ databases">
        <title>Candida auris genome assembly and annotation.</title>
        <authorList>
            <person name="Munoz J.F."/>
            <person name="Gade L.G."/>
            <person name="Chow N.A."/>
            <person name="Litvintseva A.P."/>
            <person name="Loparev V.N."/>
            <person name="Cuomo C.A."/>
        </authorList>
    </citation>
    <scope>NUCLEOTIDE SEQUENCE</scope>
    <source>
        <strain evidence="6">B8441</strain>
    </source>
</reference>
<keyword evidence="7" id="KW-1185">Reference proteome</keyword>
<reference evidence="5 7" key="3">
    <citation type="journal article" date="2018" name="Nat. Commun.">
        <title>Genomic insights into multidrug-resistance, mating and virulence in Candida auris and related emerging species.</title>
        <authorList>
            <person name="Munoz J.F."/>
            <person name="Gade L."/>
            <person name="Chow N.A."/>
            <person name="Loparev V.N."/>
            <person name="Juieng P."/>
            <person name="Berkow E.L."/>
            <person name="Farrer R.A."/>
            <person name="Litvintseva A.P."/>
            <person name="Cuomo C.A."/>
        </authorList>
    </citation>
    <scope>GENOME REANNOTATION</scope>
    <source>
        <strain evidence="5 7">B8441</strain>
    </source>
</reference>
<dbReference type="EMBL" id="PEKT02000002">
    <property type="protein sequence ID" value="PIS58327.1"/>
    <property type="molecule type" value="Genomic_DNA"/>
</dbReference>
<feature type="transmembrane region" description="Helical" evidence="1">
    <location>
        <begin position="96"/>
        <end position="118"/>
    </location>
</feature>
<feature type="signal peptide" evidence="2">
    <location>
        <begin position="1"/>
        <end position="15"/>
    </location>
</feature>
<feature type="transmembrane region" description="Helical" evidence="1">
    <location>
        <begin position="402"/>
        <end position="421"/>
    </location>
</feature>
<dbReference type="InterPro" id="IPR018825">
    <property type="entry name" value="DUF2427"/>
</dbReference>